<sequence length="162" mass="17000">MLGSDLFRAAGLLAATAAGAAALAGFAPELRAAGVLPAPAGRETLVYTVIEMTERFDTRRACPLDLDTARQKIERQIDRLGFQPVYSPIADGPDVLTHEFLAEHDVSAPASAPACAWQVAALLNGRMTPASRDIDGQPLSAVDRLTPALTHLLADRSAAPSS</sequence>
<evidence type="ECO:0000313" key="3">
    <source>
        <dbReference type="Proteomes" id="UP001143486"/>
    </source>
</evidence>
<reference evidence="2" key="1">
    <citation type="journal article" date="2014" name="Int. J. Syst. Evol. Microbiol.">
        <title>Complete genome sequence of Corynebacterium casei LMG S-19264T (=DSM 44701T), isolated from a smear-ripened cheese.</title>
        <authorList>
            <consortium name="US DOE Joint Genome Institute (JGI-PGF)"/>
            <person name="Walter F."/>
            <person name="Albersmeier A."/>
            <person name="Kalinowski J."/>
            <person name="Ruckert C."/>
        </authorList>
    </citation>
    <scope>NUCLEOTIDE SEQUENCE</scope>
    <source>
        <strain evidence="2">VKM B-1513</strain>
    </source>
</reference>
<name>A0A9W6MN99_9PROT</name>
<reference evidence="2" key="2">
    <citation type="submission" date="2023-01" db="EMBL/GenBank/DDBJ databases">
        <authorList>
            <person name="Sun Q."/>
            <person name="Evtushenko L."/>
        </authorList>
    </citation>
    <scope>NUCLEOTIDE SEQUENCE</scope>
    <source>
        <strain evidence="2">VKM B-1513</strain>
    </source>
</reference>
<evidence type="ECO:0000313" key="2">
    <source>
        <dbReference type="EMBL" id="GLK51686.1"/>
    </source>
</evidence>
<keyword evidence="3" id="KW-1185">Reference proteome</keyword>
<feature type="signal peptide" evidence="1">
    <location>
        <begin position="1"/>
        <end position="20"/>
    </location>
</feature>
<organism evidence="2 3">
    <name type="scientific">Maricaulis virginensis</name>
    <dbReference type="NCBI Taxonomy" id="144022"/>
    <lineage>
        <taxon>Bacteria</taxon>
        <taxon>Pseudomonadati</taxon>
        <taxon>Pseudomonadota</taxon>
        <taxon>Alphaproteobacteria</taxon>
        <taxon>Maricaulales</taxon>
        <taxon>Maricaulaceae</taxon>
        <taxon>Maricaulis</taxon>
    </lineage>
</organism>
<dbReference type="Proteomes" id="UP001143486">
    <property type="component" value="Unassembled WGS sequence"/>
</dbReference>
<dbReference type="AlphaFoldDB" id="A0A9W6MN99"/>
<evidence type="ECO:0000256" key="1">
    <source>
        <dbReference type="SAM" id="SignalP"/>
    </source>
</evidence>
<comment type="caution">
    <text evidence="2">The sequence shown here is derived from an EMBL/GenBank/DDBJ whole genome shotgun (WGS) entry which is preliminary data.</text>
</comment>
<accession>A0A9W6MN99</accession>
<dbReference type="EMBL" id="BSFE01000002">
    <property type="protein sequence ID" value="GLK51686.1"/>
    <property type="molecule type" value="Genomic_DNA"/>
</dbReference>
<dbReference type="RefSeq" id="WP_271186065.1">
    <property type="nucleotide sequence ID" value="NZ_BSFE01000002.1"/>
</dbReference>
<protein>
    <submittedName>
        <fullName evidence="2">Uncharacterized protein</fullName>
    </submittedName>
</protein>
<keyword evidence="1" id="KW-0732">Signal</keyword>
<proteinExistence type="predicted"/>
<feature type="chain" id="PRO_5040959366" evidence="1">
    <location>
        <begin position="21"/>
        <end position="162"/>
    </location>
</feature>
<gene>
    <name evidence="2" type="ORF">GCM10017621_11940</name>
</gene>